<dbReference type="InterPro" id="IPR051535">
    <property type="entry name" value="Siderophore_ABC-ATPase"/>
</dbReference>
<evidence type="ECO:0000313" key="13">
    <source>
        <dbReference type="Proteomes" id="UP000199555"/>
    </source>
</evidence>
<dbReference type="GO" id="GO:0006826">
    <property type="term" value="P:iron ion transport"/>
    <property type="evidence" value="ECO:0007669"/>
    <property type="project" value="UniProtKB-KW"/>
</dbReference>
<protein>
    <submittedName>
        <fullName evidence="12">Iron complex transport system ATP-binding protein</fullName>
    </submittedName>
</protein>
<keyword evidence="3" id="KW-0813">Transport</keyword>
<keyword evidence="10" id="KW-0472">Membrane</keyword>
<dbReference type="RefSeq" id="WP_090755130.1">
    <property type="nucleotide sequence ID" value="NZ_FNGE01000007.1"/>
</dbReference>
<evidence type="ECO:0000259" key="11">
    <source>
        <dbReference type="PROSITE" id="PS50893"/>
    </source>
</evidence>
<dbReference type="EMBL" id="FNGE01000007">
    <property type="protein sequence ID" value="SDL20389.1"/>
    <property type="molecule type" value="Genomic_DNA"/>
</dbReference>
<keyword evidence="4" id="KW-1003">Cell membrane</keyword>
<evidence type="ECO:0000256" key="10">
    <source>
        <dbReference type="ARBA" id="ARBA00023136"/>
    </source>
</evidence>
<dbReference type="Gene3D" id="3.40.50.300">
    <property type="entry name" value="P-loop containing nucleotide triphosphate hydrolases"/>
    <property type="match status" value="1"/>
</dbReference>
<dbReference type="InterPro" id="IPR027417">
    <property type="entry name" value="P-loop_NTPase"/>
</dbReference>
<sequence length="273" mass="29969">MIRIEGVTHRIGAAPILHDIDLTLPRGKLIALIGPNGAGKSTLLRLIARLEPLQAGRIEIDGLDLATTPTERLALTMAVMGQQTHIASRLRVAELVGFGRWPHHHGRPKAADREAVRQALEAFGLTLLKDRFLDEISGGQAQRAHLAMTFAQGTDWLLLDEPLNNLDMAHSRALMARLADLVRGSARSVVTVVHEVNYAAAWADHVVAMKGGRVVAEGPPETVLTEPVLSALYDTPVEVMRHDDRPLVLHHHWHDQLGTPLPVRTDTDRPTLH</sequence>
<evidence type="ECO:0000313" key="12">
    <source>
        <dbReference type="EMBL" id="SDL20389.1"/>
    </source>
</evidence>
<keyword evidence="8" id="KW-0408">Iron</keyword>
<comment type="subcellular location">
    <subcellularLocation>
        <location evidence="1">Cell membrane</location>
        <topology evidence="1">Peripheral membrane protein</topology>
    </subcellularLocation>
</comment>
<dbReference type="AlphaFoldDB" id="A0A1G9I592"/>
<dbReference type="FunFam" id="3.40.50.300:FF:000134">
    <property type="entry name" value="Iron-enterobactin ABC transporter ATP-binding protein"/>
    <property type="match status" value="1"/>
</dbReference>
<dbReference type="InterPro" id="IPR003593">
    <property type="entry name" value="AAA+_ATPase"/>
</dbReference>
<dbReference type="GO" id="GO:0005886">
    <property type="term" value="C:plasma membrane"/>
    <property type="evidence" value="ECO:0007669"/>
    <property type="project" value="UniProtKB-SubCell"/>
</dbReference>
<dbReference type="OrthoDB" id="9805601at2"/>
<dbReference type="GO" id="GO:0005524">
    <property type="term" value="F:ATP binding"/>
    <property type="evidence" value="ECO:0007669"/>
    <property type="project" value="UniProtKB-KW"/>
</dbReference>
<evidence type="ECO:0000256" key="7">
    <source>
        <dbReference type="ARBA" id="ARBA00022840"/>
    </source>
</evidence>
<dbReference type="PANTHER" id="PTHR42771:SF3">
    <property type="entry name" value="PETROBACTIN IMPORT ATP-BINDING PROTEIN YCLP"/>
    <property type="match status" value="1"/>
</dbReference>
<dbReference type="CDD" id="cd03214">
    <property type="entry name" value="ABC_Iron-Siderophores_B12_Hemin"/>
    <property type="match status" value="1"/>
</dbReference>
<dbReference type="InterPro" id="IPR003439">
    <property type="entry name" value="ABC_transporter-like_ATP-bd"/>
</dbReference>
<gene>
    <name evidence="12" type="ORF">SAMN04487971_107150</name>
</gene>
<evidence type="ECO:0000256" key="3">
    <source>
        <dbReference type="ARBA" id="ARBA00022448"/>
    </source>
</evidence>
<feature type="domain" description="ABC transporter" evidence="11">
    <location>
        <begin position="2"/>
        <end position="236"/>
    </location>
</feature>
<name>A0A1G9I592_9RHOB</name>
<reference evidence="13" key="1">
    <citation type="submission" date="2016-10" db="EMBL/GenBank/DDBJ databases">
        <authorList>
            <person name="Varghese N."/>
            <person name="Submissions S."/>
        </authorList>
    </citation>
    <scope>NUCLEOTIDE SEQUENCE [LARGE SCALE GENOMIC DNA]</scope>
    <source>
        <strain evidence="13">CGMCC 1.7655</strain>
    </source>
</reference>
<keyword evidence="9" id="KW-0406">Ion transport</keyword>
<dbReference type="Pfam" id="PF00005">
    <property type="entry name" value="ABC_tran"/>
    <property type="match status" value="1"/>
</dbReference>
<dbReference type="STRING" id="525640.SAMN04487971_107150"/>
<comment type="similarity">
    <text evidence="2">Belongs to the ABC transporter superfamily.</text>
</comment>
<dbReference type="PANTHER" id="PTHR42771">
    <property type="entry name" value="IRON(3+)-HYDROXAMATE IMPORT ATP-BINDING PROTEIN FHUC"/>
    <property type="match status" value="1"/>
</dbReference>
<proteinExistence type="inferred from homology"/>
<evidence type="ECO:0000256" key="9">
    <source>
        <dbReference type="ARBA" id="ARBA00023065"/>
    </source>
</evidence>
<dbReference type="PROSITE" id="PS50893">
    <property type="entry name" value="ABC_TRANSPORTER_2"/>
    <property type="match status" value="1"/>
</dbReference>
<evidence type="ECO:0000256" key="6">
    <source>
        <dbReference type="ARBA" id="ARBA00022741"/>
    </source>
</evidence>
<dbReference type="SUPFAM" id="SSF52540">
    <property type="entry name" value="P-loop containing nucleoside triphosphate hydrolases"/>
    <property type="match status" value="1"/>
</dbReference>
<keyword evidence="13" id="KW-1185">Reference proteome</keyword>
<dbReference type="SMART" id="SM00382">
    <property type="entry name" value="AAA"/>
    <property type="match status" value="1"/>
</dbReference>
<evidence type="ECO:0000256" key="8">
    <source>
        <dbReference type="ARBA" id="ARBA00023004"/>
    </source>
</evidence>
<keyword evidence="7 12" id="KW-0067">ATP-binding</keyword>
<organism evidence="12 13">
    <name type="scientific">Paracoccus chinensis</name>
    <dbReference type="NCBI Taxonomy" id="525640"/>
    <lineage>
        <taxon>Bacteria</taxon>
        <taxon>Pseudomonadati</taxon>
        <taxon>Pseudomonadota</taxon>
        <taxon>Alphaproteobacteria</taxon>
        <taxon>Rhodobacterales</taxon>
        <taxon>Paracoccaceae</taxon>
        <taxon>Paracoccus</taxon>
    </lineage>
</organism>
<evidence type="ECO:0000256" key="2">
    <source>
        <dbReference type="ARBA" id="ARBA00005417"/>
    </source>
</evidence>
<evidence type="ECO:0000256" key="5">
    <source>
        <dbReference type="ARBA" id="ARBA00022496"/>
    </source>
</evidence>
<evidence type="ECO:0000256" key="1">
    <source>
        <dbReference type="ARBA" id="ARBA00004202"/>
    </source>
</evidence>
<keyword evidence="6" id="KW-0547">Nucleotide-binding</keyword>
<evidence type="ECO:0000256" key="4">
    <source>
        <dbReference type="ARBA" id="ARBA00022475"/>
    </source>
</evidence>
<dbReference type="GO" id="GO:0016887">
    <property type="term" value="F:ATP hydrolysis activity"/>
    <property type="evidence" value="ECO:0007669"/>
    <property type="project" value="InterPro"/>
</dbReference>
<keyword evidence="5" id="KW-0410">Iron transport</keyword>
<accession>A0A1G9I592</accession>
<dbReference type="Proteomes" id="UP000199555">
    <property type="component" value="Unassembled WGS sequence"/>
</dbReference>